<organism evidence="1 2">
    <name type="scientific">Vigna mungo</name>
    <name type="common">Black gram</name>
    <name type="synonym">Phaseolus mungo</name>
    <dbReference type="NCBI Taxonomy" id="3915"/>
    <lineage>
        <taxon>Eukaryota</taxon>
        <taxon>Viridiplantae</taxon>
        <taxon>Streptophyta</taxon>
        <taxon>Embryophyta</taxon>
        <taxon>Tracheophyta</taxon>
        <taxon>Spermatophyta</taxon>
        <taxon>Magnoliopsida</taxon>
        <taxon>eudicotyledons</taxon>
        <taxon>Gunneridae</taxon>
        <taxon>Pentapetalae</taxon>
        <taxon>rosids</taxon>
        <taxon>fabids</taxon>
        <taxon>Fabales</taxon>
        <taxon>Fabaceae</taxon>
        <taxon>Papilionoideae</taxon>
        <taxon>50 kb inversion clade</taxon>
        <taxon>NPAAA clade</taxon>
        <taxon>indigoferoid/millettioid clade</taxon>
        <taxon>Phaseoleae</taxon>
        <taxon>Vigna</taxon>
    </lineage>
</organism>
<dbReference type="Proteomes" id="UP001374535">
    <property type="component" value="Chromosome 2"/>
</dbReference>
<reference evidence="1 2" key="1">
    <citation type="journal article" date="2023" name="Life. Sci Alliance">
        <title>Evolutionary insights into 3D genome organization and epigenetic landscape of Vigna mungo.</title>
        <authorList>
            <person name="Junaid A."/>
            <person name="Singh B."/>
            <person name="Bhatia S."/>
        </authorList>
    </citation>
    <scope>NUCLEOTIDE SEQUENCE [LARGE SCALE GENOMIC DNA]</scope>
    <source>
        <strain evidence="1">Urdbean</strain>
    </source>
</reference>
<dbReference type="EMBL" id="CP144699">
    <property type="protein sequence ID" value="WVZ21475.1"/>
    <property type="molecule type" value="Genomic_DNA"/>
</dbReference>
<keyword evidence="2" id="KW-1185">Reference proteome</keyword>
<proteinExistence type="predicted"/>
<dbReference type="AlphaFoldDB" id="A0AAQ3P5S6"/>
<evidence type="ECO:0000313" key="1">
    <source>
        <dbReference type="EMBL" id="WVZ21475.1"/>
    </source>
</evidence>
<sequence>MGCTGLICITVSLSDSIENNNGLMNEKIENKVGFIVIWNFSAFQVHSSFGPAWITGQWWRRNGLLDATIELWCFGEGTQCSQYHIQWYHNKTQKRNTTKQIFITEMSAKLLIDLWCFGD</sequence>
<name>A0AAQ3P5S6_VIGMU</name>
<protein>
    <submittedName>
        <fullName evidence="1">Uncharacterized protein</fullName>
    </submittedName>
</protein>
<accession>A0AAQ3P5S6</accession>
<gene>
    <name evidence="1" type="ORF">V8G54_008797</name>
</gene>
<evidence type="ECO:0000313" key="2">
    <source>
        <dbReference type="Proteomes" id="UP001374535"/>
    </source>
</evidence>